<evidence type="ECO:0000256" key="2">
    <source>
        <dbReference type="SAM" id="SignalP"/>
    </source>
</evidence>
<name>A0ABW4LSW8_9BACI</name>
<dbReference type="RefSeq" id="WP_377929386.1">
    <property type="nucleotide sequence ID" value="NZ_JBHUEM010000039.1"/>
</dbReference>
<dbReference type="EMBL" id="JBHUEM010000039">
    <property type="protein sequence ID" value="MFD1738172.1"/>
    <property type="molecule type" value="Genomic_DNA"/>
</dbReference>
<proteinExistence type="predicted"/>
<feature type="region of interest" description="Disordered" evidence="1">
    <location>
        <begin position="29"/>
        <end position="88"/>
    </location>
</feature>
<evidence type="ECO:0000256" key="1">
    <source>
        <dbReference type="SAM" id="MobiDB-lite"/>
    </source>
</evidence>
<accession>A0ABW4LSW8</accession>
<feature type="compositionally biased region" description="Basic and acidic residues" evidence="1">
    <location>
        <begin position="72"/>
        <end position="82"/>
    </location>
</feature>
<feature type="signal peptide" evidence="2">
    <location>
        <begin position="1"/>
        <end position="19"/>
    </location>
</feature>
<comment type="caution">
    <text evidence="3">The sequence shown here is derived from an EMBL/GenBank/DDBJ whole genome shotgun (WGS) entry which is preliminary data.</text>
</comment>
<dbReference type="Proteomes" id="UP001597214">
    <property type="component" value="Unassembled WGS sequence"/>
</dbReference>
<reference evidence="4" key="1">
    <citation type="journal article" date="2019" name="Int. J. Syst. Evol. Microbiol.">
        <title>The Global Catalogue of Microorganisms (GCM) 10K type strain sequencing project: providing services to taxonomists for standard genome sequencing and annotation.</title>
        <authorList>
            <consortium name="The Broad Institute Genomics Platform"/>
            <consortium name="The Broad Institute Genome Sequencing Center for Infectious Disease"/>
            <person name="Wu L."/>
            <person name="Ma J."/>
        </authorList>
    </citation>
    <scope>NUCLEOTIDE SEQUENCE [LARGE SCALE GENOMIC DNA]</scope>
    <source>
        <strain evidence="4">CCUG 49339</strain>
    </source>
</reference>
<organism evidence="3 4">
    <name type="scientific">Bacillus salitolerans</name>
    <dbReference type="NCBI Taxonomy" id="1437434"/>
    <lineage>
        <taxon>Bacteria</taxon>
        <taxon>Bacillati</taxon>
        <taxon>Bacillota</taxon>
        <taxon>Bacilli</taxon>
        <taxon>Bacillales</taxon>
        <taxon>Bacillaceae</taxon>
        <taxon>Bacillus</taxon>
    </lineage>
</organism>
<keyword evidence="4" id="KW-1185">Reference proteome</keyword>
<sequence length="196" mass="22264">MKKYLKTMLIEMFLISSIAACNTVGTNDEVVQEENSQTGEPQEATEKSEQNTENAKQDEENEATNPTEEIDEATKEDNKEANNTDENIVEDIKKKNIIGKTEEEIKSMFGEPQASSNKQFTQYRYDFTNEGYQYSEEVISIDDAGIQEGQMKAQLIVLFSDNQTVDSYNIYYLKDGEVMNLWVKPEGEIESPAHGD</sequence>
<evidence type="ECO:0000313" key="4">
    <source>
        <dbReference type="Proteomes" id="UP001597214"/>
    </source>
</evidence>
<protein>
    <recommendedName>
        <fullName evidence="5">Lipoprotein</fullName>
    </recommendedName>
</protein>
<evidence type="ECO:0000313" key="3">
    <source>
        <dbReference type="EMBL" id="MFD1738172.1"/>
    </source>
</evidence>
<keyword evidence="2" id="KW-0732">Signal</keyword>
<feature type="compositionally biased region" description="Basic and acidic residues" evidence="1">
    <location>
        <begin position="44"/>
        <end position="58"/>
    </location>
</feature>
<feature type="chain" id="PRO_5045182766" description="Lipoprotein" evidence="2">
    <location>
        <begin position="20"/>
        <end position="196"/>
    </location>
</feature>
<gene>
    <name evidence="3" type="ORF">ACFSCX_16720</name>
</gene>
<evidence type="ECO:0008006" key="5">
    <source>
        <dbReference type="Google" id="ProtNLM"/>
    </source>
</evidence>